<dbReference type="AlphaFoldDB" id="T1CLN8"/>
<feature type="non-terminal residue" evidence="2">
    <location>
        <position position="1"/>
    </location>
</feature>
<name>T1CLN8_9ZZZZ</name>
<feature type="non-terminal residue" evidence="2">
    <location>
        <position position="295"/>
    </location>
</feature>
<protein>
    <recommendedName>
        <fullName evidence="1">Rcc01698-like C-terminal domain-containing protein</fullName>
    </recommendedName>
</protein>
<dbReference type="Pfam" id="PF23666">
    <property type="entry name" value="Rcc01698_C"/>
    <property type="match status" value="1"/>
</dbReference>
<evidence type="ECO:0000259" key="1">
    <source>
        <dbReference type="Pfam" id="PF23666"/>
    </source>
</evidence>
<proteinExistence type="predicted"/>
<feature type="domain" description="Rcc01698-like C-terminal" evidence="1">
    <location>
        <begin position="134"/>
        <end position="232"/>
    </location>
</feature>
<organism evidence="2">
    <name type="scientific">mine drainage metagenome</name>
    <dbReference type="NCBI Taxonomy" id="410659"/>
    <lineage>
        <taxon>unclassified sequences</taxon>
        <taxon>metagenomes</taxon>
        <taxon>ecological metagenomes</taxon>
    </lineage>
</organism>
<comment type="caution">
    <text evidence="2">The sequence shown here is derived from an EMBL/GenBank/DDBJ whole genome shotgun (WGS) entry which is preliminary data.</text>
</comment>
<sequence>NAQTEPVLDFQGVIDASYVINSGYGTAAAVPVPQIGQPNPTQTPLAITSSGDLIATQAQPTSSPGQIPTRPPISLGTAYAAFLEVPPLTSQDTTPAYLVAPWGTGTTFIGAALYESTDGGTTFTEIAQQPTPGIVGWTPDVLHATQPYTWDTTSSVSVYLNASYMQLAGATDLQVIQGANLAQLGSELIQFGNANLMTDANGNAYYQLTRLLRGRRGTESQMASHVAGESFVLIQANDETAVSYGLHDLNNAAEFKVATVGQSISAIPATDFAPTGLWYKPFSPAHVTTVSDSSG</sequence>
<reference evidence="2" key="1">
    <citation type="submission" date="2013-08" db="EMBL/GenBank/DDBJ databases">
        <authorList>
            <person name="Mendez C."/>
            <person name="Richter M."/>
            <person name="Ferrer M."/>
            <person name="Sanchez J."/>
        </authorList>
    </citation>
    <scope>NUCLEOTIDE SEQUENCE</scope>
</reference>
<accession>T1CLN8</accession>
<dbReference type="EMBL" id="AUZX01004896">
    <property type="protein sequence ID" value="EQD69680.1"/>
    <property type="molecule type" value="Genomic_DNA"/>
</dbReference>
<reference evidence="2" key="2">
    <citation type="journal article" date="2014" name="ISME J.">
        <title>Microbial stratification in low pH oxic and suboxic macroscopic growths along an acid mine drainage.</title>
        <authorList>
            <person name="Mendez-Garcia C."/>
            <person name="Mesa V."/>
            <person name="Sprenger R.R."/>
            <person name="Richter M."/>
            <person name="Diez M.S."/>
            <person name="Solano J."/>
            <person name="Bargiela R."/>
            <person name="Golyshina O.V."/>
            <person name="Manteca A."/>
            <person name="Ramos J.L."/>
            <person name="Gallego J.R."/>
            <person name="Llorente I."/>
            <person name="Martins Dos Santos V.A."/>
            <person name="Jensen O.N."/>
            <person name="Pelaez A.I."/>
            <person name="Sanchez J."/>
            <person name="Ferrer M."/>
        </authorList>
    </citation>
    <scope>NUCLEOTIDE SEQUENCE</scope>
</reference>
<gene>
    <name evidence="2" type="ORF">B1A_06755</name>
</gene>
<evidence type="ECO:0000313" key="2">
    <source>
        <dbReference type="EMBL" id="EQD69680.1"/>
    </source>
</evidence>
<dbReference type="InterPro" id="IPR056490">
    <property type="entry name" value="Rcc01698_C"/>
</dbReference>